<dbReference type="Pfam" id="PF14199">
    <property type="entry name" value="DUF4317"/>
    <property type="match status" value="1"/>
</dbReference>
<protein>
    <recommendedName>
        <fullName evidence="3">DUF4317 domain-containing protein</fullName>
    </recommendedName>
</protein>
<organism evidence="1 2">
    <name type="scientific">Hornefia porci</name>
    <dbReference type="NCBI Taxonomy" id="2652292"/>
    <lineage>
        <taxon>Bacteria</taxon>
        <taxon>Bacillati</taxon>
        <taxon>Bacillota</taxon>
        <taxon>Clostridia</taxon>
        <taxon>Peptostreptococcales</taxon>
        <taxon>Anaerovoracaceae</taxon>
        <taxon>Hornefia</taxon>
    </lineage>
</organism>
<dbReference type="Proteomes" id="UP000187404">
    <property type="component" value="Unassembled WGS sequence"/>
</dbReference>
<evidence type="ECO:0000313" key="2">
    <source>
        <dbReference type="Proteomes" id="UP000187404"/>
    </source>
</evidence>
<name>A0A1Q9JHV8_9FIRM</name>
<accession>A0A1Q9JHV8</accession>
<sequence length="388" mass="43602">MNQKELNEIRRRFKPDHNAISRIYGCYVNGNKEPITYIDTSLGLMPEEEQEMYLGLLKKSLSGALGRNLIDIEFSTAQVENSGEHRLLQTVRQSGLENKDAREELCRRIIDAMDPRDTNYLILLASDTYDVPFRGSDDAVMDDASEAVYQYFVCSVCPVKDPKLELIYNSQEHSFRSTSTGHIALAPELGFLFPAFDDRSANIYNALFYSKNPDEIHQNIIDALFHVDPPMSAEEQKILFDDALSSALQEDCCYDVVQSVHEQVRCRIADHKESKDPEPLVLSIPEVGDVLRHSGVPAEKAEAFQQECRDRYGEFAELNPRNIIETGKFRIETPDVKISVTPEYSSMIETRVIDGSSYILIPAGDGVEINGIPVNVSGFSGETEDSGE</sequence>
<dbReference type="OrthoDB" id="1642058at2"/>
<dbReference type="InterPro" id="IPR025466">
    <property type="entry name" value="DUF4317"/>
</dbReference>
<comment type="caution">
    <text evidence="1">The sequence shown here is derived from an EMBL/GenBank/DDBJ whole genome shotgun (WGS) entry which is preliminary data.</text>
</comment>
<dbReference type="AlphaFoldDB" id="A0A1Q9JHV8"/>
<evidence type="ECO:0000313" key="1">
    <source>
        <dbReference type="EMBL" id="OLR55755.1"/>
    </source>
</evidence>
<proteinExistence type="predicted"/>
<evidence type="ECO:0008006" key="3">
    <source>
        <dbReference type="Google" id="ProtNLM"/>
    </source>
</evidence>
<dbReference type="RefSeq" id="WP_075712747.1">
    <property type="nucleotide sequence ID" value="NZ_MJIE01000001.1"/>
</dbReference>
<gene>
    <name evidence="1" type="ORF">BHK98_06580</name>
</gene>
<dbReference type="EMBL" id="MJIE01000001">
    <property type="protein sequence ID" value="OLR55755.1"/>
    <property type="molecule type" value="Genomic_DNA"/>
</dbReference>
<keyword evidence="2" id="KW-1185">Reference proteome</keyword>
<reference evidence="1 2" key="1">
    <citation type="journal article" date="2016" name="Appl. Environ. Microbiol.">
        <title>Function and Phylogeny of Bacterial Butyryl Coenzyme A:Acetate Transferases and Their Diversity in the Proximal Colon of Swine.</title>
        <authorList>
            <person name="Trachsel J."/>
            <person name="Bayles D.O."/>
            <person name="Looft T."/>
            <person name="Levine U.Y."/>
            <person name="Allen H.K."/>
        </authorList>
    </citation>
    <scope>NUCLEOTIDE SEQUENCE [LARGE SCALE GENOMIC DNA]</scope>
    <source>
        <strain evidence="1 2">68-3-10</strain>
    </source>
</reference>
<dbReference type="STRING" id="1261640.BHK98_06580"/>